<name>A0A914ECF9_9BILA</name>
<feature type="transmembrane region" description="Helical" evidence="1">
    <location>
        <begin position="12"/>
        <end position="31"/>
    </location>
</feature>
<accession>A0A914ECF9</accession>
<dbReference type="Proteomes" id="UP000887540">
    <property type="component" value="Unplaced"/>
</dbReference>
<dbReference type="AlphaFoldDB" id="A0A914ECF9"/>
<keyword evidence="1" id="KW-0812">Transmembrane</keyword>
<keyword evidence="2" id="KW-1185">Reference proteome</keyword>
<evidence type="ECO:0000313" key="2">
    <source>
        <dbReference type="Proteomes" id="UP000887540"/>
    </source>
</evidence>
<protein>
    <submittedName>
        <fullName evidence="3">Uncharacterized protein</fullName>
    </submittedName>
</protein>
<evidence type="ECO:0000313" key="3">
    <source>
        <dbReference type="WBParaSite" id="ACRNAN_scaffold706.g23687.t1"/>
    </source>
</evidence>
<sequence length="83" mass="9616">MEEKQLTFKLVLMRSVIIYFLISCFFLSVLAELTKPAVGAFVFVNGDREKRDDVDNILTDATIQMMQTDNALYGNPWYFGRKK</sequence>
<reference evidence="3" key="1">
    <citation type="submission" date="2022-11" db="UniProtKB">
        <authorList>
            <consortium name="WormBaseParasite"/>
        </authorList>
    </citation>
    <scope>IDENTIFICATION</scope>
</reference>
<organism evidence="2 3">
    <name type="scientific">Acrobeloides nanus</name>
    <dbReference type="NCBI Taxonomy" id="290746"/>
    <lineage>
        <taxon>Eukaryota</taxon>
        <taxon>Metazoa</taxon>
        <taxon>Ecdysozoa</taxon>
        <taxon>Nematoda</taxon>
        <taxon>Chromadorea</taxon>
        <taxon>Rhabditida</taxon>
        <taxon>Tylenchina</taxon>
        <taxon>Cephalobomorpha</taxon>
        <taxon>Cephaloboidea</taxon>
        <taxon>Cephalobidae</taxon>
        <taxon>Acrobeloides</taxon>
    </lineage>
</organism>
<keyword evidence="1" id="KW-1133">Transmembrane helix</keyword>
<evidence type="ECO:0000256" key="1">
    <source>
        <dbReference type="SAM" id="Phobius"/>
    </source>
</evidence>
<dbReference type="WBParaSite" id="ACRNAN_scaffold706.g23687.t1">
    <property type="protein sequence ID" value="ACRNAN_scaffold706.g23687.t1"/>
    <property type="gene ID" value="ACRNAN_scaffold706.g23687"/>
</dbReference>
<proteinExistence type="predicted"/>
<keyword evidence="1" id="KW-0472">Membrane</keyword>